<reference evidence="1 2" key="1">
    <citation type="submission" date="2024-05" db="EMBL/GenBank/DDBJ databases">
        <title>Genome sequencing and assembly of Indian major carp, Cirrhinus mrigala (Hamilton, 1822).</title>
        <authorList>
            <person name="Mohindra V."/>
            <person name="Chowdhury L.M."/>
            <person name="Lal K."/>
            <person name="Jena J.K."/>
        </authorList>
    </citation>
    <scope>NUCLEOTIDE SEQUENCE [LARGE SCALE GENOMIC DNA]</scope>
    <source>
        <strain evidence="1">CM1030</strain>
        <tissue evidence="1">Blood</tissue>
    </source>
</reference>
<keyword evidence="2" id="KW-1185">Reference proteome</keyword>
<feature type="non-terminal residue" evidence="1">
    <location>
        <position position="1"/>
    </location>
</feature>
<name>A0ABD0PUI5_CIRMR</name>
<sequence length="56" mass="6125">VLPSHSLYPQGAAEEDPLLHFPSDGAAAFSVCVWDVPSPVYEDDLSFANVYPHTHQ</sequence>
<dbReference type="Proteomes" id="UP001529510">
    <property type="component" value="Unassembled WGS sequence"/>
</dbReference>
<dbReference type="EMBL" id="JAMKFB020000013">
    <property type="protein sequence ID" value="KAL0177694.1"/>
    <property type="molecule type" value="Genomic_DNA"/>
</dbReference>
<organism evidence="1 2">
    <name type="scientific">Cirrhinus mrigala</name>
    <name type="common">Mrigala</name>
    <dbReference type="NCBI Taxonomy" id="683832"/>
    <lineage>
        <taxon>Eukaryota</taxon>
        <taxon>Metazoa</taxon>
        <taxon>Chordata</taxon>
        <taxon>Craniata</taxon>
        <taxon>Vertebrata</taxon>
        <taxon>Euteleostomi</taxon>
        <taxon>Actinopterygii</taxon>
        <taxon>Neopterygii</taxon>
        <taxon>Teleostei</taxon>
        <taxon>Ostariophysi</taxon>
        <taxon>Cypriniformes</taxon>
        <taxon>Cyprinidae</taxon>
        <taxon>Labeoninae</taxon>
        <taxon>Labeonini</taxon>
        <taxon>Cirrhinus</taxon>
    </lineage>
</organism>
<feature type="non-terminal residue" evidence="1">
    <location>
        <position position="56"/>
    </location>
</feature>
<dbReference type="AlphaFoldDB" id="A0ABD0PUI5"/>
<protein>
    <submittedName>
        <fullName evidence="1">Uncharacterized protein</fullName>
    </submittedName>
</protein>
<accession>A0ABD0PUI5</accession>
<gene>
    <name evidence="1" type="ORF">M9458_026588</name>
</gene>
<evidence type="ECO:0000313" key="1">
    <source>
        <dbReference type="EMBL" id="KAL0177694.1"/>
    </source>
</evidence>
<proteinExistence type="predicted"/>
<comment type="caution">
    <text evidence="1">The sequence shown here is derived from an EMBL/GenBank/DDBJ whole genome shotgun (WGS) entry which is preliminary data.</text>
</comment>
<evidence type="ECO:0000313" key="2">
    <source>
        <dbReference type="Proteomes" id="UP001529510"/>
    </source>
</evidence>